<dbReference type="GO" id="GO:0015628">
    <property type="term" value="P:protein secretion by the type II secretion system"/>
    <property type="evidence" value="ECO:0007669"/>
    <property type="project" value="InterPro"/>
</dbReference>
<dbReference type="RefSeq" id="WP_141483096.1">
    <property type="nucleotide sequence ID" value="NZ_VICD02000281.1"/>
</dbReference>
<evidence type="ECO:0000256" key="12">
    <source>
        <dbReference type="ARBA" id="ARBA00023136"/>
    </source>
</evidence>
<keyword evidence="6" id="KW-0997">Cell inner membrane</keyword>
<keyword evidence="4 14" id="KW-0813">Transport</keyword>
<keyword evidence="8" id="KW-0479">Metal-binding</keyword>
<evidence type="ECO:0000256" key="13">
    <source>
        <dbReference type="ARBA" id="ARBA00030750"/>
    </source>
</evidence>
<reference evidence="16 17" key="1">
    <citation type="submission" date="2019-10" db="EMBL/GenBank/DDBJ databases">
        <title>Lysobacter alkalisoli sp. nov., isolated from saline-alkaline soil.</title>
        <authorList>
            <person name="Sun J.-Q."/>
        </authorList>
    </citation>
    <scope>NUCLEOTIDE SEQUENCE [LARGE SCALE GENOMIC DNA]</scope>
    <source>
        <strain evidence="16 17">KCTC 42381</strain>
    </source>
</reference>
<keyword evidence="9" id="KW-0106">Calcium</keyword>
<comment type="caution">
    <text evidence="16">The sequence shown here is derived from an EMBL/GenBank/DDBJ whole genome shotgun (WGS) entry which is preliminary data.</text>
</comment>
<dbReference type="InterPro" id="IPR003004">
    <property type="entry name" value="GspF/PilC"/>
</dbReference>
<evidence type="ECO:0000256" key="1">
    <source>
        <dbReference type="ARBA" id="ARBA00002684"/>
    </source>
</evidence>
<dbReference type="Gene3D" id="1.20.81.30">
    <property type="entry name" value="Type II secretion system (T2SS), domain F"/>
    <property type="match status" value="2"/>
</dbReference>
<dbReference type="PANTHER" id="PTHR30012">
    <property type="entry name" value="GENERAL SECRETION PATHWAY PROTEIN"/>
    <property type="match status" value="1"/>
</dbReference>
<comment type="function">
    <text evidence="1">Component of the type II secretion system inner membrane complex required for the energy-dependent secretion of extracellular factors such as proteases and toxins from the periplasm.</text>
</comment>
<comment type="similarity">
    <text evidence="3 14">Belongs to the GSP F family.</text>
</comment>
<evidence type="ECO:0000256" key="3">
    <source>
        <dbReference type="ARBA" id="ARBA00005745"/>
    </source>
</evidence>
<evidence type="ECO:0000256" key="10">
    <source>
        <dbReference type="ARBA" id="ARBA00022927"/>
    </source>
</evidence>
<sequence length="403" mass="43607">MATFDYAALDLRGRTRTGTVSAASAGEARERLEKRRLLPVKLAPATTASGKVSDRRSLLDRFTRKDVTLVTRQLATLITAAPLEEALRTIGGQAEKPAVRRTLMATHALVLEGFRLSDAMARQGDAFPPLYRAMVAAGESSGALPDILERLADLLEREQQVRSKLFTALVYPAALALTAVAVVIALMTFVVPKVVEQFDSMGRELPTLTRVVIAISDFIAGWGLPLLVLSILAAAGFRLMLARPGFRLRFDALVLCMPLLGRLIRDVHAARMARTLSIMVNSGLPILEGLTITARTVHNRVLRQATETMVASIREGGSLSSAMKRAAVFPPTLIYMATSGENSGRLAPMLERAADYLEREFNTFTSAAMSLLEPMIIVALGGVVAVIVLSILLPILQFNSLAF</sequence>
<dbReference type="InterPro" id="IPR001992">
    <property type="entry name" value="T2SS_GspF/T4SS_PilC_CS"/>
</dbReference>
<evidence type="ECO:0000256" key="11">
    <source>
        <dbReference type="ARBA" id="ARBA00022989"/>
    </source>
</evidence>
<evidence type="ECO:0000256" key="8">
    <source>
        <dbReference type="ARBA" id="ARBA00022723"/>
    </source>
</evidence>
<dbReference type="NCBIfam" id="TIGR02120">
    <property type="entry name" value="GspF"/>
    <property type="match status" value="1"/>
</dbReference>
<dbReference type="PANTHER" id="PTHR30012:SF0">
    <property type="entry name" value="TYPE II SECRETION SYSTEM PROTEIN F-RELATED"/>
    <property type="match status" value="1"/>
</dbReference>
<keyword evidence="12" id="KW-0472">Membrane</keyword>
<evidence type="ECO:0000313" key="17">
    <source>
        <dbReference type="Proteomes" id="UP000320431"/>
    </source>
</evidence>
<accession>A0A508A7K1</accession>
<evidence type="ECO:0000259" key="15">
    <source>
        <dbReference type="Pfam" id="PF00482"/>
    </source>
</evidence>
<evidence type="ECO:0000313" key="16">
    <source>
        <dbReference type="EMBL" id="KAB8169627.1"/>
    </source>
</evidence>
<evidence type="ECO:0000256" key="14">
    <source>
        <dbReference type="RuleBase" id="RU003923"/>
    </source>
</evidence>
<evidence type="ECO:0000256" key="6">
    <source>
        <dbReference type="ARBA" id="ARBA00022519"/>
    </source>
</evidence>
<proteinExistence type="inferred from homology"/>
<dbReference type="InterPro" id="IPR018076">
    <property type="entry name" value="T2SS_GspF_dom"/>
</dbReference>
<evidence type="ECO:0000256" key="5">
    <source>
        <dbReference type="ARBA" id="ARBA00022475"/>
    </source>
</evidence>
<protein>
    <recommendedName>
        <fullName evidence="13">General secretion pathway protein F</fullName>
    </recommendedName>
</protein>
<dbReference type="Proteomes" id="UP000320431">
    <property type="component" value="Unassembled WGS sequence"/>
</dbReference>
<dbReference type="Pfam" id="PF00482">
    <property type="entry name" value="T2SSF"/>
    <property type="match status" value="2"/>
</dbReference>
<dbReference type="PROSITE" id="PS00874">
    <property type="entry name" value="T2SP_F"/>
    <property type="match status" value="1"/>
</dbReference>
<dbReference type="InterPro" id="IPR011850">
    <property type="entry name" value="T2SS_GspF"/>
</dbReference>
<dbReference type="PRINTS" id="PR00812">
    <property type="entry name" value="BCTERIALGSPF"/>
</dbReference>
<evidence type="ECO:0000256" key="7">
    <source>
        <dbReference type="ARBA" id="ARBA00022692"/>
    </source>
</evidence>
<dbReference type="GO" id="GO:0015627">
    <property type="term" value="C:type II protein secretion system complex"/>
    <property type="evidence" value="ECO:0007669"/>
    <property type="project" value="InterPro"/>
</dbReference>
<feature type="domain" description="Type II secretion system protein GspF" evidence="15">
    <location>
        <begin position="71"/>
        <end position="192"/>
    </location>
</feature>
<dbReference type="FunFam" id="1.20.81.30:FF:000001">
    <property type="entry name" value="Type II secretion system protein F"/>
    <property type="match status" value="2"/>
</dbReference>
<feature type="domain" description="Type II secretion system protein GspF" evidence="15">
    <location>
        <begin position="273"/>
        <end position="394"/>
    </location>
</feature>
<organism evidence="16 17">
    <name type="scientific">Marilutibacter maris</name>
    <dbReference type="NCBI Taxonomy" id="1605891"/>
    <lineage>
        <taxon>Bacteria</taxon>
        <taxon>Pseudomonadati</taxon>
        <taxon>Pseudomonadota</taxon>
        <taxon>Gammaproteobacteria</taxon>
        <taxon>Lysobacterales</taxon>
        <taxon>Lysobacteraceae</taxon>
        <taxon>Marilutibacter</taxon>
    </lineage>
</organism>
<keyword evidence="5" id="KW-1003">Cell membrane</keyword>
<evidence type="ECO:0000256" key="9">
    <source>
        <dbReference type="ARBA" id="ARBA00022837"/>
    </source>
</evidence>
<gene>
    <name evidence="16" type="primary">gspF</name>
    <name evidence="16" type="ORF">FKV24_016135</name>
</gene>
<keyword evidence="11" id="KW-1133">Transmembrane helix</keyword>
<comment type="subcellular location">
    <subcellularLocation>
        <location evidence="2 14">Cell inner membrane</location>
        <topology evidence="2 14">Multi-pass membrane protein</topology>
    </subcellularLocation>
</comment>
<dbReference type="GO" id="GO:0005886">
    <property type="term" value="C:plasma membrane"/>
    <property type="evidence" value="ECO:0007669"/>
    <property type="project" value="UniProtKB-SubCell"/>
</dbReference>
<dbReference type="GO" id="GO:0046872">
    <property type="term" value="F:metal ion binding"/>
    <property type="evidence" value="ECO:0007669"/>
    <property type="project" value="UniProtKB-KW"/>
</dbReference>
<name>A0A508A7K1_9GAMM</name>
<keyword evidence="7 14" id="KW-0812">Transmembrane</keyword>
<evidence type="ECO:0000256" key="4">
    <source>
        <dbReference type="ARBA" id="ARBA00022448"/>
    </source>
</evidence>
<dbReference type="EMBL" id="VICD02000281">
    <property type="protein sequence ID" value="KAB8169627.1"/>
    <property type="molecule type" value="Genomic_DNA"/>
</dbReference>
<keyword evidence="10" id="KW-0653">Protein transport</keyword>
<dbReference type="InterPro" id="IPR042094">
    <property type="entry name" value="T2SS_GspF_sf"/>
</dbReference>
<dbReference type="AlphaFoldDB" id="A0A508A7K1"/>
<evidence type="ECO:0000256" key="2">
    <source>
        <dbReference type="ARBA" id="ARBA00004429"/>
    </source>
</evidence>